<feature type="transmembrane region" description="Helical" evidence="2">
    <location>
        <begin position="89"/>
        <end position="108"/>
    </location>
</feature>
<dbReference type="AlphaFoldDB" id="A0A552UAC5"/>
<feature type="compositionally biased region" description="Basic and acidic residues" evidence="1">
    <location>
        <begin position="7"/>
        <end position="23"/>
    </location>
</feature>
<dbReference type="InterPro" id="IPR021762">
    <property type="entry name" value="DUF3325"/>
</dbReference>
<dbReference type="OrthoDB" id="7376475at2"/>
<proteinExistence type="predicted"/>
<keyword evidence="2" id="KW-0472">Membrane</keyword>
<evidence type="ECO:0000313" key="3">
    <source>
        <dbReference type="EMBL" id="TRW15170.1"/>
    </source>
</evidence>
<name>A0A552UAC5_9SPHN</name>
<evidence type="ECO:0000313" key="4">
    <source>
        <dbReference type="Proteomes" id="UP000317894"/>
    </source>
</evidence>
<feature type="transmembrane region" description="Helical" evidence="2">
    <location>
        <begin position="45"/>
        <end position="68"/>
    </location>
</feature>
<gene>
    <name evidence="3" type="ORF">FMM06_16155</name>
</gene>
<keyword evidence="2" id="KW-1133">Transmembrane helix</keyword>
<evidence type="ECO:0000256" key="2">
    <source>
        <dbReference type="SAM" id="Phobius"/>
    </source>
</evidence>
<comment type="caution">
    <text evidence="3">The sequence shown here is derived from an EMBL/GenBank/DDBJ whole genome shotgun (WGS) entry which is preliminary data.</text>
</comment>
<reference evidence="3 4" key="1">
    <citation type="submission" date="2019-07" db="EMBL/GenBank/DDBJ databases">
        <title>Novel species isolated from glacier.</title>
        <authorList>
            <person name="Liu Q."/>
            <person name="Xin Y.-H."/>
        </authorList>
    </citation>
    <scope>NUCLEOTIDE SEQUENCE [LARGE SCALE GENOMIC DNA]</scope>
    <source>
        <strain evidence="3 4">LB1R16</strain>
    </source>
</reference>
<evidence type="ECO:0000256" key="1">
    <source>
        <dbReference type="SAM" id="MobiDB-lite"/>
    </source>
</evidence>
<keyword evidence="2" id="KW-0812">Transmembrane</keyword>
<dbReference type="Pfam" id="PF11804">
    <property type="entry name" value="DUF3325"/>
    <property type="match status" value="1"/>
</dbReference>
<keyword evidence="4" id="KW-1185">Reference proteome</keyword>
<protein>
    <submittedName>
        <fullName evidence="3">DUF3325 domain-containing protein</fullName>
    </submittedName>
</protein>
<sequence>MGRGRHGSGDARRRVGRSDRRDAAVAAQAPAGRRRSGGTRPAGRITVATSLLIALLGCVYGGFALLALSQSRNWTLVLPGRPYPAARAGLLKAGGWALLATALIIALVRDGPAFGLMLWVLMLAAGAALVIATLSVRRR</sequence>
<dbReference type="Proteomes" id="UP000317894">
    <property type="component" value="Unassembled WGS sequence"/>
</dbReference>
<accession>A0A552UAC5</accession>
<dbReference type="EMBL" id="VJWA01000002">
    <property type="protein sequence ID" value="TRW15170.1"/>
    <property type="molecule type" value="Genomic_DNA"/>
</dbReference>
<feature type="region of interest" description="Disordered" evidence="1">
    <location>
        <begin position="1"/>
        <end position="41"/>
    </location>
</feature>
<feature type="transmembrane region" description="Helical" evidence="2">
    <location>
        <begin position="114"/>
        <end position="136"/>
    </location>
</feature>
<organism evidence="3 4">
    <name type="scientific">Glacieibacterium frigidum</name>
    <dbReference type="NCBI Taxonomy" id="2593303"/>
    <lineage>
        <taxon>Bacteria</taxon>
        <taxon>Pseudomonadati</taxon>
        <taxon>Pseudomonadota</taxon>
        <taxon>Alphaproteobacteria</taxon>
        <taxon>Sphingomonadales</taxon>
        <taxon>Sphingosinicellaceae</taxon>
        <taxon>Glacieibacterium</taxon>
    </lineage>
</organism>